<dbReference type="Pfam" id="PF06161">
    <property type="entry name" value="DUF975"/>
    <property type="match status" value="1"/>
</dbReference>
<accession>A0A437PMG1</accession>
<organism evidence="2 3">
    <name type="scientific">Sandaracinomonas limnophila</name>
    <dbReference type="NCBI Taxonomy" id="1862386"/>
    <lineage>
        <taxon>Bacteria</taxon>
        <taxon>Pseudomonadati</taxon>
        <taxon>Bacteroidota</taxon>
        <taxon>Cytophagia</taxon>
        <taxon>Cytophagales</taxon>
        <taxon>Flectobacillaceae</taxon>
        <taxon>Sandaracinomonas</taxon>
    </lineage>
</organism>
<dbReference type="EMBL" id="SACY01000005">
    <property type="protein sequence ID" value="RVU23476.1"/>
    <property type="molecule type" value="Genomic_DNA"/>
</dbReference>
<dbReference type="OrthoDB" id="9784844at2"/>
<feature type="transmembrane region" description="Helical" evidence="1">
    <location>
        <begin position="64"/>
        <end position="88"/>
    </location>
</feature>
<dbReference type="PANTHER" id="PTHR40076:SF1">
    <property type="entry name" value="MEMBRANE PROTEIN"/>
    <property type="match status" value="1"/>
</dbReference>
<name>A0A437PMG1_9BACT</name>
<gene>
    <name evidence="2" type="ORF">EOJ36_10365</name>
</gene>
<dbReference type="PANTHER" id="PTHR40076">
    <property type="entry name" value="MEMBRANE PROTEIN-RELATED"/>
    <property type="match status" value="1"/>
</dbReference>
<dbReference type="Proteomes" id="UP000282832">
    <property type="component" value="Unassembled WGS sequence"/>
</dbReference>
<evidence type="ECO:0000313" key="3">
    <source>
        <dbReference type="Proteomes" id="UP000282832"/>
    </source>
</evidence>
<feature type="transmembrane region" description="Helical" evidence="1">
    <location>
        <begin position="176"/>
        <end position="199"/>
    </location>
</feature>
<feature type="transmembrane region" description="Helical" evidence="1">
    <location>
        <begin position="134"/>
        <end position="156"/>
    </location>
</feature>
<dbReference type="InterPro" id="IPR010380">
    <property type="entry name" value="DUF975"/>
</dbReference>
<evidence type="ECO:0000313" key="2">
    <source>
        <dbReference type="EMBL" id="RVU23476.1"/>
    </source>
</evidence>
<evidence type="ECO:0000256" key="1">
    <source>
        <dbReference type="SAM" id="Phobius"/>
    </source>
</evidence>
<keyword evidence="1" id="KW-1133">Transmembrane helix</keyword>
<dbReference type="AlphaFoldDB" id="A0A437PMG1"/>
<keyword evidence="1" id="KW-0812">Transmembrane</keyword>
<comment type="caution">
    <text evidence="2">The sequence shown here is derived from an EMBL/GenBank/DDBJ whole genome shotgun (WGS) entry which is preliminary data.</text>
</comment>
<proteinExistence type="predicted"/>
<feature type="transmembrane region" description="Helical" evidence="1">
    <location>
        <begin position="18"/>
        <end position="36"/>
    </location>
</feature>
<reference evidence="2 3" key="1">
    <citation type="submission" date="2019-01" db="EMBL/GenBank/DDBJ databases">
        <authorList>
            <person name="Chen W.-M."/>
        </authorList>
    </citation>
    <scope>NUCLEOTIDE SEQUENCE [LARGE SCALE GENOMIC DNA]</scope>
    <source>
        <strain evidence="2 3">FSY-15</strain>
    </source>
</reference>
<protein>
    <submittedName>
        <fullName evidence="2">DUF975 family protein</fullName>
    </submittedName>
</protein>
<keyword evidence="3" id="KW-1185">Reference proteome</keyword>
<feature type="transmembrane region" description="Helical" evidence="1">
    <location>
        <begin position="108"/>
        <end position="128"/>
    </location>
</feature>
<keyword evidence="1" id="KW-0472">Membrane</keyword>
<dbReference type="RefSeq" id="WP_127805075.1">
    <property type="nucleotide sequence ID" value="NZ_SACY01000005.1"/>
</dbReference>
<sequence>MTNTEITAAARNQLEGKWLYAIIAFFLISIIPSLLISNSPIKIPIEINTSNWQEHLSEKVQFNYSFFISLVLSGAFAFGGALFSLAVIRNNIATIELIFEGFKDLNRYFVLLATFLITTIFTWLWMLLLIVPGIIAALSYSMSYFILIDNPSLGSLEAIERSKQLMHGHKWQLFKLYLRFVGLGFLCIFTLGIGFLWLIPYANICLAQFYQQLVEKSEITDN</sequence>